<protein>
    <submittedName>
        <fullName evidence="2">Uncharacterized protein</fullName>
    </submittedName>
</protein>
<feature type="transmembrane region" description="Helical" evidence="1">
    <location>
        <begin position="14"/>
        <end position="34"/>
    </location>
</feature>
<proteinExistence type="predicted"/>
<dbReference type="AlphaFoldDB" id="A0A0F9P891"/>
<name>A0A0F9P891_9ZZZZ</name>
<accession>A0A0F9P891</accession>
<keyword evidence="1" id="KW-0812">Transmembrane</keyword>
<keyword evidence="1" id="KW-1133">Transmembrane helix</keyword>
<evidence type="ECO:0000256" key="1">
    <source>
        <dbReference type="SAM" id="Phobius"/>
    </source>
</evidence>
<sequence>MASNTKDYSALLKWIPIAGFIVLLGGGFMAWGSADERIDNNKEKIEAIDKRVIKEFDKIRQDQREWRKRDAEDRKRYDATLRGVQAFLNSLRPPTP</sequence>
<organism evidence="2">
    <name type="scientific">marine sediment metagenome</name>
    <dbReference type="NCBI Taxonomy" id="412755"/>
    <lineage>
        <taxon>unclassified sequences</taxon>
        <taxon>metagenomes</taxon>
        <taxon>ecological metagenomes</taxon>
    </lineage>
</organism>
<keyword evidence="1" id="KW-0472">Membrane</keyword>
<gene>
    <name evidence="2" type="ORF">LCGC14_1170080</name>
</gene>
<comment type="caution">
    <text evidence="2">The sequence shown here is derived from an EMBL/GenBank/DDBJ whole genome shotgun (WGS) entry which is preliminary data.</text>
</comment>
<evidence type="ECO:0000313" key="2">
    <source>
        <dbReference type="EMBL" id="KKM97245.1"/>
    </source>
</evidence>
<reference evidence="2" key="1">
    <citation type="journal article" date="2015" name="Nature">
        <title>Complex archaea that bridge the gap between prokaryotes and eukaryotes.</title>
        <authorList>
            <person name="Spang A."/>
            <person name="Saw J.H."/>
            <person name="Jorgensen S.L."/>
            <person name="Zaremba-Niedzwiedzka K."/>
            <person name="Martijn J."/>
            <person name="Lind A.E."/>
            <person name="van Eijk R."/>
            <person name="Schleper C."/>
            <person name="Guy L."/>
            <person name="Ettema T.J."/>
        </authorList>
    </citation>
    <scope>NUCLEOTIDE SEQUENCE</scope>
</reference>
<dbReference type="EMBL" id="LAZR01005771">
    <property type="protein sequence ID" value="KKM97245.1"/>
    <property type="molecule type" value="Genomic_DNA"/>
</dbReference>